<organism evidence="3 4">
    <name type="scientific">Apolygus lucorum</name>
    <name type="common">Small green plant bug</name>
    <name type="synonym">Lygocoris lucorum</name>
    <dbReference type="NCBI Taxonomy" id="248454"/>
    <lineage>
        <taxon>Eukaryota</taxon>
        <taxon>Metazoa</taxon>
        <taxon>Ecdysozoa</taxon>
        <taxon>Arthropoda</taxon>
        <taxon>Hexapoda</taxon>
        <taxon>Insecta</taxon>
        <taxon>Pterygota</taxon>
        <taxon>Neoptera</taxon>
        <taxon>Paraneoptera</taxon>
        <taxon>Hemiptera</taxon>
        <taxon>Heteroptera</taxon>
        <taxon>Panheteroptera</taxon>
        <taxon>Cimicomorpha</taxon>
        <taxon>Miridae</taxon>
        <taxon>Mirini</taxon>
        <taxon>Apolygus</taxon>
    </lineage>
</organism>
<dbReference type="AlphaFoldDB" id="A0A8S9Y5I4"/>
<dbReference type="PANTHER" id="PTHR46599">
    <property type="entry name" value="PIGGYBAC TRANSPOSABLE ELEMENT-DERIVED PROTEIN 4"/>
    <property type="match status" value="1"/>
</dbReference>
<comment type="caution">
    <text evidence="3">The sequence shown here is derived from an EMBL/GenBank/DDBJ whole genome shotgun (WGS) entry which is preliminary data.</text>
</comment>
<name>A0A8S9Y5I4_APOLU</name>
<protein>
    <recommendedName>
        <fullName evidence="2">PiggyBac transposable element-derived protein domain-containing protein</fullName>
    </recommendedName>
</protein>
<feature type="domain" description="PiggyBac transposable element-derived protein" evidence="2">
    <location>
        <begin position="235"/>
        <end position="365"/>
    </location>
</feature>
<sequence length="738" mass="81720">MGKPSTTDSSGMDIQDDYQGESGSGLAQSGSAILPESADPAASPSTDTVVSQPAASTEPAVRHSARQRKTPKKFEDYVLSFPHIPIEDTKKSKYTENVDVPSGSKGKNNCTLNIKVHDYNYADSLDSEELHSPPPQKRRRREKEDLFFLSNLDESTVKLLLDLQSDSDEGEEDAETVVLIPSGRNTPVEVPVIDVSGHMSPLPEDLQNASPLLSQPSNSSSAEIPAQPPRPLTEPDGLIHRFLIYAGAADPDVSGEGHASKVVHKLMTALLGEGRAIYMDNFYNSVELASSLLDQQTYVTGTLRPNRKNNPRDLAACKLKRGESTQRWSQQGINVTKWKDKREVWTISSEVSGDMVTVSARQMPRSENGVKRPPVDKQKLELAVNEVLKGMSINECSKIHNIGRWTISRHLTNFKEQNSENFEYKNNCGHRKVFTDDEEKDLVNYLLLASRIYFGITKRGLSTLAFEFARQNGKHFPKTWHDNAKAGKQWVQDFLILELGMKPVFSPAQEKELVDHILIMEARMFGLSIADVRRLAYQLAEANEINHNFNEEKKCGKALDGQFQKEAPTDFTAHSGANIISSSDGVQPCIDIVAVPHVVRLQVTRKRGNTAILAESPYKRALEDGEREKKQKLKAKEERQLLRGKGGKAKWRAPKQDKTAPKAGKAKRALNYDQPSTSKADEDSDSPSESEDSCIVCHGNIFETGVAKCNMCKATVHEACSGLVEDDLDLISAKCALI</sequence>
<reference evidence="3" key="1">
    <citation type="journal article" date="2021" name="Mol. Ecol. Resour.">
        <title>Apolygus lucorum genome provides insights into omnivorousness and mesophyll feeding.</title>
        <authorList>
            <person name="Liu Y."/>
            <person name="Liu H."/>
            <person name="Wang H."/>
            <person name="Huang T."/>
            <person name="Liu B."/>
            <person name="Yang B."/>
            <person name="Yin L."/>
            <person name="Li B."/>
            <person name="Zhang Y."/>
            <person name="Zhang S."/>
            <person name="Jiang F."/>
            <person name="Zhang X."/>
            <person name="Ren Y."/>
            <person name="Wang B."/>
            <person name="Wang S."/>
            <person name="Lu Y."/>
            <person name="Wu K."/>
            <person name="Fan W."/>
            <person name="Wang G."/>
        </authorList>
    </citation>
    <scope>NUCLEOTIDE SEQUENCE</scope>
    <source>
        <strain evidence="3">12Hb</strain>
    </source>
</reference>
<gene>
    <name evidence="3" type="ORF">GE061_000885</name>
</gene>
<evidence type="ECO:0000256" key="1">
    <source>
        <dbReference type="SAM" id="MobiDB-lite"/>
    </source>
</evidence>
<feature type="compositionally biased region" description="Low complexity" evidence="1">
    <location>
        <begin position="208"/>
        <end position="222"/>
    </location>
</feature>
<feature type="compositionally biased region" description="Polar residues" evidence="1">
    <location>
        <begin position="1"/>
        <end position="12"/>
    </location>
</feature>
<dbReference type="InterPro" id="IPR029526">
    <property type="entry name" value="PGBD"/>
</dbReference>
<feature type="region of interest" description="Disordered" evidence="1">
    <location>
        <begin position="200"/>
        <end position="232"/>
    </location>
</feature>
<evidence type="ECO:0000259" key="2">
    <source>
        <dbReference type="Pfam" id="PF13843"/>
    </source>
</evidence>
<keyword evidence="4" id="KW-1185">Reference proteome</keyword>
<dbReference type="Pfam" id="PF13843">
    <property type="entry name" value="DDE_Tnp_1_7"/>
    <property type="match status" value="1"/>
</dbReference>
<feature type="compositionally biased region" description="Polar residues" evidence="1">
    <location>
        <begin position="43"/>
        <end position="55"/>
    </location>
</feature>
<dbReference type="EMBL" id="WIXP02000001">
    <property type="protein sequence ID" value="KAF6216542.1"/>
    <property type="molecule type" value="Genomic_DNA"/>
</dbReference>
<dbReference type="Proteomes" id="UP000466442">
    <property type="component" value="Linkage Group LG1"/>
</dbReference>
<feature type="region of interest" description="Disordered" evidence="1">
    <location>
        <begin position="623"/>
        <end position="689"/>
    </location>
</feature>
<dbReference type="PANTHER" id="PTHR46599:SF3">
    <property type="entry name" value="PIGGYBAC TRANSPOSABLE ELEMENT-DERIVED PROTEIN 4"/>
    <property type="match status" value="1"/>
</dbReference>
<proteinExistence type="predicted"/>
<evidence type="ECO:0000313" key="4">
    <source>
        <dbReference type="Proteomes" id="UP000466442"/>
    </source>
</evidence>
<evidence type="ECO:0000313" key="3">
    <source>
        <dbReference type="EMBL" id="KAF6216542.1"/>
    </source>
</evidence>
<feature type="region of interest" description="Disordered" evidence="1">
    <location>
        <begin position="1"/>
        <end position="74"/>
    </location>
</feature>
<feature type="compositionally biased region" description="Basic and acidic residues" evidence="1">
    <location>
        <begin position="623"/>
        <end position="641"/>
    </location>
</feature>
<dbReference type="OrthoDB" id="6606575at2759"/>
<accession>A0A8S9Y5I4</accession>